<keyword evidence="2" id="KW-1185">Reference proteome</keyword>
<gene>
    <name evidence="1" type="ORF">EC973_003772</name>
</gene>
<comment type="caution">
    <text evidence="1">The sequence shown here is derived from an EMBL/GenBank/DDBJ whole genome shotgun (WGS) entry which is preliminary data.</text>
</comment>
<evidence type="ECO:0000313" key="2">
    <source>
        <dbReference type="Proteomes" id="UP000605846"/>
    </source>
</evidence>
<organism evidence="1 2">
    <name type="scientific">Apophysomyces ossiformis</name>
    <dbReference type="NCBI Taxonomy" id="679940"/>
    <lineage>
        <taxon>Eukaryota</taxon>
        <taxon>Fungi</taxon>
        <taxon>Fungi incertae sedis</taxon>
        <taxon>Mucoromycota</taxon>
        <taxon>Mucoromycotina</taxon>
        <taxon>Mucoromycetes</taxon>
        <taxon>Mucorales</taxon>
        <taxon>Mucorineae</taxon>
        <taxon>Mucoraceae</taxon>
        <taxon>Apophysomyces</taxon>
    </lineage>
</organism>
<reference evidence="1" key="1">
    <citation type="submission" date="2020-01" db="EMBL/GenBank/DDBJ databases">
        <title>Genome Sequencing of Three Apophysomyces-Like Fungal Strains Confirms a Novel Fungal Genus in the Mucoromycota with divergent Burkholderia-like Endosymbiotic Bacteria.</title>
        <authorList>
            <person name="Stajich J.E."/>
            <person name="Macias A.M."/>
            <person name="Carter-House D."/>
            <person name="Lovett B."/>
            <person name="Kasson L.R."/>
            <person name="Berry K."/>
            <person name="Grigoriev I."/>
            <person name="Chang Y."/>
            <person name="Spatafora J."/>
            <person name="Kasson M.T."/>
        </authorList>
    </citation>
    <scope>NUCLEOTIDE SEQUENCE</scope>
    <source>
        <strain evidence="1">NRRL A-21654</strain>
    </source>
</reference>
<proteinExistence type="predicted"/>
<name>A0A8H7BQV6_9FUNG</name>
<evidence type="ECO:0000313" key="1">
    <source>
        <dbReference type="EMBL" id="KAF7722016.1"/>
    </source>
</evidence>
<dbReference type="EMBL" id="JABAYA010000218">
    <property type="protein sequence ID" value="KAF7722016.1"/>
    <property type="molecule type" value="Genomic_DNA"/>
</dbReference>
<dbReference type="AlphaFoldDB" id="A0A8H7BQV6"/>
<sequence>MTSKQTEQRLEKRTLAAIEDCYDIIMTAVERGAKKKKLLAKLPMLPAIMITKRIQVILLNGSAKMKEPVEGPIAQSTVTAEEVFKDRNELQQRLISFDLADLLWIIDLTLVDVANTVENQPESS</sequence>
<accession>A0A8H7BQV6</accession>
<protein>
    <submittedName>
        <fullName evidence="1">Uncharacterized protein</fullName>
    </submittedName>
</protein>
<dbReference type="Proteomes" id="UP000605846">
    <property type="component" value="Unassembled WGS sequence"/>
</dbReference>